<proteinExistence type="predicted"/>
<dbReference type="OrthoDB" id="7659325at2"/>
<feature type="region of interest" description="Disordered" evidence="1">
    <location>
        <begin position="1"/>
        <end position="86"/>
    </location>
</feature>
<gene>
    <name evidence="2" type="ORF">jaqu_07140</name>
</gene>
<dbReference type="AlphaFoldDB" id="A0A0D1EPC8"/>
<keyword evidence="3" id="KW-1185">Reference proteome</keyword>
<dbReference type="PATRIC" id="fig|935700.4.peg.753"/>
<dbReference type="Proteomes" id="UP000032232">
    <property type="component" value="Unassembled WGS sequence"/>
</dbReference>
<reference evidence="2 3" key="1">
    <citation type="submission" date="2015-02" db="EMBL/GenBank/DDBJ databases">
        <title>Genome Sequence of Jannaschia aquimarina DSM28248, a member of the Roseobacter clade.</title>
        <authorList>
            <person name="Voget S."/>
            <person name="Daniel R."/>
        </authorList>
    </citation>
    <scope>NUCLEOTIDE SEQUENCE [LARGE SCALE GENOMIC DNA]</scope>
    <source>
        <strain evidence="2 3">GSW-M26</strain>
    </source>
</reference>
<evidence type="ECO:0000313" key="3">
    <source>
        <dbReference type="Proteomes" id="UP000032232"/>
    </source>
</evidence>
<accession>A0A0D1EPC8</accession>
<evidence type="ECO:0008006" key="4">
    <source>
        <dbReference type="Google" id="ProtNLM"/>
    </source>
</evidence>
<comment type="caution">
    <text evidence="2">The sequence shown here is derived from an EMBL/GenBank/DDBJ whole genome shotgun (WGS) entry which is preliminary data.</text>
</comment>
<feature type="region of interest" description="Disordered" evidence="1">
    <location>
        <begin position="193"/>
        <end position="233"/>
    </location>
</feature>
<evidence type="ECO:0000256" key="1">
    <source>
        <dbReference type="SAM" id="MobiDB-lite"/>
    </source>
</evidence>
<organism evidence="2 3">
    <name type="scientific">Jannaschia aquimarina</name>
    <dbReference type="NCBI Taxonomy" id="935700"/>
    <lineage>
        <taxon>Bacteria</taxon>
        <taxon>Pseudomonadati</taxon>
        <taxon>Pseudomonadota</taxon>
        <taxon>Alphaproteobacteria</taxon>
        <taxon>Rhodobacterales</taxon>
        <taxon>Roseobacteraceae</taxon>
        <taxon>Jannaschia</taxon>
    </lineage>
</organism>
<protein>
    <recommendedName>
        <fullName evidence="4">Late embryogenesis abundant protein</fullName>
    </recommendedName>
</protein>
<dbReference type="EMBL" id="JYFE01000017">
    <property type="protein sequence ID" value="KIT17525.1"/>
    <property type="molecule type" value="Genomic_DNA"/>
</dbReference>
<dbReference type="RefSeq" id="WP_141134297.1">
    <property type="nucleotide sequence ID" value="NZ_FZPF01000002.1"/>
</dbReference>
<evidence type="ECO:0000313" key="2">
    <source>
        <dbReference type="EMBL" id="KIT17525.1"/>
    </source>
</evidence>
<feature type="compositionally biased region" description="Basic and acidic residues" evidence="1">
    <location>
        <begin position="193"/>
        <end position="211"/>
    </location>
</feature>
<feature type="compositionally biased region" description="Polar residues" evidence="1">
    <location>
        <begin position="57"/>
        <end position="72"/>
    </location>
</feature>
<sequence length="233" mass="24314">MSNTSTTKTDKQSVTKAAHPSADVSPSAPHASGDTSGIDVSATATDPLLRGEAPAQDDQSPTEIAKNTSQAAMSRAEELAAQGRAEAESIAERGKAAAFQRAEEAKARAAGEVNRTADRVRAAGYEFGDDSYPAYAADYIAGTLSDAARAIEERDVRGMVGEVSSFARANPALFLGAAAVLGFAVARMMKATSRDEDHGASAYDTARRPIEPPRPGLAHTPYGRASVRPGRSY</sequence>
<name>A0A0D1EPC8_9RHOB</name>
<dbReference type="STRING" id="935700.jaqu_07140"/>